<keyword evidence="12" id="KW-1185">Reference proteome</keyword>
<reference evidence="11 12" key="1">
    <citation type="submission" date="2020-08" db="EMBL/GenBank/DDBJ databases">
        <title>Genomic Encyclopedia of Type Strains, Phase III (KMG-III): the genomes of soil and plant-associated and newly described type strains.</title>
        <authorList>
            <person name="Whitman W."/>
        </authorList>
    </citation>
    <scope>NUCLEOTIDE SEQUENCE [LARGE SCALE GENOMIC DNA]</scope>
    <source>
        <strain evidence="11 12">CECT 8571</strain>
    </source>
</reference>
<evidence type="ECO:0000256" key="6">
    <source>
        <dbReference type="ARBA" id="ARBA00037383"/>
    </source>
</evidence>
<dbReference type="InterPro" id="IPR050343">
    <property type="entry name" value="RsuA_PseudoU_synthase"/>
</dbReference>
<dbReference type="NCBIfam" id="TIGR00093">
    <property type="entry name" value="pseudouridine synthase"/>
    <property type="match status" value="1"/>
</dbReference>
<protein>
    <recommendedName>
        <fullName evidence="8">Pseudouridine synthase</fullName>
        <ecNumber evidence="8">5.4.99.-</ecNumber>
    </recommendedName>
</protein>
<comment type="function">
    <text evidence="6">Responsible for synthesis of pseudouridine from uracil-2605 in 23S ribosomal RNA.</text>
</comment>
<feature type="compositionally biased region" description="Basic and acidic residues" evidence="9">
    <location>
        <begin position="258"/>
        <end position="274"/>
    </location>
</feature>
<accession>A0A839UKF5</accession>
<evidence type="ECO:0000256" key="2">
    <source>
        <dbReference type="ARBA" id="ARBA00022552"/>
    </source>
</evidence>
<keyword evidence="2" id="KW-0698">rRNA processing</keyword>
<dbReference type="EMBL" id="JACHXZ010000002">
    <property type="protein sequence ID" value="MBB3168113.1"/>
    <property type="molecule type" value="Genomic_DNA"/>
</dbReference>
<dbReference type="SMART" id="SM00363">
    <property type="entry name" value="S4"/>
    <property type="match status" value="1"/>
</dbReference>
<dbReference type="PANTHER" id="PTHR47683:SF3">
    <property type="entry name" value="RIBOSOMAL LARGE SUBUNIT PSEUDOURIDINE SYNTHASE B"/>
    <property type="match status" value="1"/>
</dbReference>
<keyword evidence="3 7" id="KW-0694">RNA-binding</keyword>
<dbReference type="SUPFAM" id="SSF55120">
    <property type="entry name" value="Pseudouridine synthase"/>
    <property type="match status" value="1"/>
</dbReference>
<dbReference type="Gene3D" id="3.30.70.580">
    <property type="entry name" value="Pseudouridine synthase I, catalytic domain, N-terminal subdomain"/>
    <property type="match status" value="1"/>
</dbReference>
<dbReference type="NCBIfam" id="NF007976">
    <property type="entry name" value="PRK10700.1"/>
    <property type="match status" value="1"/>
</dbReference>
<dbReference type="PROSITE" id="PS50889">
    <property type="entry name" value="S4"/>
    <property type="match status" value="1"/>
</dbReference>
<dbReference type="GO" id="GO:0005829">
    <property type="term" value="C:cytosol"/>
    <property type="evidence" value="ECO:0007669"/>
    <property type="project" value="UniProtKB-ARBA"/>
</dbReference>
<evidence type="ECO:0000313" key="12">
    <source>
        <dbReference type="Proteomes" id="UP000559987"/>
    </source>
</evidence>
<name>A0A839UKF5_9GAMM</name>
<dbReference type="CDD" id="cd00165">
    <property type="entry name" value="S4"/>
    <property type="match status" value="1"/>
</dbReference>
<evidence type="ECO:0000256" key="3">
    <source>
        <dbReference type="ARBA" id="ARBA00022884"/>
    </source>
</evidence>
<evidence type="ECO:0000256" key="4">
    <source>
        <dbReference type="ARBA" id="ARBA00023235"/>
    </source>
</evidence>
<dbReference type="Gene3D" id="3.30.70.1560">
    <property type="entry name" value="Alpha-L RNA-binding motif"/>
    <property type="match status" value="1"/>
</dbReference>
<evidence type="ECO:0000313" key="11">
    <source>
        <dbReference type="EMBL" id="MBB3168113.1"/>
    </source>
</evidence>
<dbReference type="InterPro" id="IPR002942">
    <property type="entry name" value="S4_RNA-bd"/>
</dbReference>
<dbReference type="FunFam" id="3.30.70.580:FF:000009">
    <property type="entry name" value="Pseudouridine synthase"/>
    <property type="match status" value="1"/>
</dbReference>
<dbReference type="Gene3D" id="3.10.290.10">
    <property type="entry name" value="RNA-binding S4 domain"/>
    <property type="match status" value="1"/>
</dbReference>
<feature type="compositionally biased region" description="Low complexity" evidence="9">
    <location>
        <begin position="325"/>
        <end position="336"/>
    </location>
</feature>
<dbReference type="GO" id="GO:0000455">
    <property type="term" value="P:enzyme-directed rRNA pseudouridine synthesis"/>
    <property type="evidence" value="ECO:0007669"/>
    <property type="project" value="UniProtKB-ARBA"/>
</dbReference>
<dbReference type="CDD" id="cd02556">
    <property type="entry name" value="PseudoU_synth_RluB"/>
    <property type="match status" value="1"/>
</dbReference>
<dbReference type="AlphaFoldDB" id="A0A839UKF5"/>
<comment type="similarity">
    <text evidence="1 8">Belongs to the pseudouridine synthase RsuA family.</text>
</comment>
<comment type="caution">
    <text evidence="11">The sequence shown here is derived from an EMBL/GenBank/DDBJ whole genome shotgun (WGS) entry which is preliminary data.</text>
</comment>
<dbReference type="InterPro" id="IPR000748">
    <property type="entry name" value="PsdUridine_synth_RsuA/RluB/E/F"/>
</dbReference>
<evidence type="ECO:0000256" key="7">
    <source>
        <dbReference type="PROSITE-ProRule" id="PRU00182"/>
    </source>
</evidence>
<dbReference type="Pfam" id="PF01479">
    <property type="entry name" value="S4"/>
    <property type="match status" value="1"/>
</dbReference>
<dbReference type="InterPro" id="IPR020094">
    <property type="entry name" value="TruA/RsuA/RluB/E/F_N"/>
</dbReference>
<evidence type="ECO:0000256" key="1">
    <source>
        <dbReference type="ARBA" id="ARBA00008348"/>
    </source>
</evidence>
<dbReference type="InterPro" id="IPR018496">
    <property type="entry name" value="PsdUridine_synth_RsuA/RluB_CS"/>
</dbReference>
<dbReference type="PROSITE" id="PS01149">
    <property type="entry name" value="PSI_RSU"/>
    <property type="match status" value="1"/>
</dbReference>
<gene>
    <name evidence="11" type="ORF">FHS30_001297</name>
</gene>
<comment type="catalytic activity">
    <reaction evidence="5">
        <text>uridine(2605) in 23S rRNA = pseudouridine(2605) in 23S rRNA</text>
        <dbReference type="Rhea" id="RHEA:42520"/>
        <dbReference type="Rhea" id="RHEA-COMP:10095"/>
        <dbReference type="Rhea" id="RHEA-COMP:10096"/>
        <dbReference type="ChEBI" id="CHEBI:65314"/>
        <dbReference type="ChEBI" id="CHEBI:65315"/>
        <dbReference type="EC" id="5.4.99.22"/>
    </reaction>
</comment>
<dbReference type="GO" id="GO:0003723">
    <property type="term" value="F:RNA binding"/>
    <property type="evidence" value="ECO:0007669"/>
    <property type="project" value="UniProtKB-KW"/>
</dbReference>
<dbReference type="FunFam" id="3.10.290.10:FF:000003">
    <property type="entry name" value="Pseudouridine synthase"/>
    <property type="match status" value="1"/>
</dbReference>
<dbReference type="PANTHER" id="PTHR47683">
    <property type="entry name" value="PSEUDOURIDINE SYNTHASE FAMILY PROTEIN-RELATED"/>
    <property type="match status" value="1"/>
</dbReference>
<feature type="compositionally biased region" description="Polar residues" evidence="9">
    <location>
        <begin position="344"/>
        <end position="356"/>
    </location>
</feature>
<evidence type="ECO:0000256" key="8">
    <source>
        <dbReference type="RuleBase" id="RU003887"/>
    </source>
</evidence>
<proteinExistence type="inferred from homology"/>
<feature type="region of interest" description="Disordered" evidence="9">
    <location>
        <begin position="258"/>
        <end position="365"/>
    </location>
</feature>
<dbReference type="Proteomes" id="UP000559987">
    <property type="component" value="Unassembled WGS sequence"/>
</dbReference>
<dbReference type="InterPro" id="IPR020103">
    <property type="entry name" value="PsdUridine_synth_cat_dom_sf"/>
</dbReference>
<evidence type="ECO:0000256" key="9">
    <source>
        <dbReference type="SAM" id="MobiDB-lite"/>
    </source>
</evidence>
<evidence type="ECO:0000259" key="10">
    <source>
        <dbReference type="SMART" id="SM00363"/>
    </source>
</evidence>
<organism evidence="11 12">
    <name type="scientific">Simiduia aestuariiviva</name>
    <dbReference type="NCBI Taxonomy" id="1510459"/>
    <lineage>
        <taxon>Bacteria</taxon>
        <taxon>Pseudomonadati</taxon>
        <taxon>Pseudomonadota</taxon>
        <taxon>Gammaproteobacteria</taxon>
        <taxon>Cellvibrionales</taxon>
        <taxon>Cellvibrionaceae</taxon>
        <taxon>Simiduia</taxon>
    </lineage>
</organism>
<dbReference type="InterPro" id="IPR036986">
    <property type="entry name" value="S4_RNA-bd_sf"/>
</dbReference>
<dbReference type="InterPro" id="IPR042092">
    <property type="entry name" value="PsdUridine_s_RsuA/RluB/E/F_cat"/>
</dbReference>
<dbReference type="GO" id="GO:0160139">
    <property type="term" value="F:23S rRNA pseudouridine(2605) synthase activity"/>
    <property type="evidence" value="ECO:0007669"/>
    <property type="project" value="UniProtKB-EC"/>
</dbReference>
<sequence length="365" mass="40703">MSKQKEPQSTQASDEKLQKVLARAGLGSRREMERLIESGRVEVNGKTAALGDRVGADASIRVDGKNITFSAGEVTRRVLLYNKPEGEICSRSDPEGRRTVYDRLPQLKGERWISVGRLDFNTSGLLLFTNDGELANRLMHPSSVIDREYLVRIQGDVDDDMRQRLLDGVLLEDGVAQFTDIVDGAGEGRNRWFYCVVMEGRNREVRRLWESQGVRVSRLKRVRYGNCFIPSHVRVGQWVELTDKEISDLCATAGIEHRPQSEAVETRETRERHERKLRVGASKRPLARQLKKPRAEGGTMQESADHAKPQKARPALAPLSKASTPKPAAKQAAGKSGAKKPRTTKSGAKTQTSKSRAGTDRGPRR</sequence>
<dbReference type="EC" id="5.4.99.-" evidence="8"/>
<dbReference type="Pfam" id="PF00849">
    <property type="entry name" value="PseudoU_synth_2"/>
    <property type="match status" value="1"/>
</dbReference>
<dbReference type="FunFam" id="3.30.70.1560:FF:000001">
    <property type="entry name" value="Pseudouridine synthase"/>
    <property type="match status" value="1"/>
</dbReference>
<evidence type="ECO:0000256" key="5">
    <source>
        <dbReference type="ARBA" id="ARBA00036944"/>
    </source>
</evidence>
<feature type="domain" description="RNA-binding S4" evidence="10">
    <location>
        <begin position="15"/>
        <end position="73"/>
    </location>
</feature>
<keyword evidence="4 8" id="KW-0413">Isomerase</keyword>
<dbReference type="InterPro" id="IPR006145">
    <property type="entry name" value="PsdUridine_synth_RsuA/RluA"/>
</dbReference>
<dbReference type="SUPFAM" id="SSF55174">
    <property type="entry name" value="Alpha-L RNA-binding motif"/>
    <property type="match status" value="1"/>
</dbReference>